<proteinExistence type="predicted"/>
<evidence type="ECO:0000313" key="1">
    <source>
        <dbReference type="EMBL" id="EEF79326.1"/>
    </source>
</evidence>
<name>C0N6R7_9GAMM</name>
<organism evidence="1 2">
    <name type="scientific">Methylophaga thiooxydans DMS010</name>
    <dbReference type="NCBI Taxonomy" id="637616"/>
    <lineage>
        <taxon>Bacteria</taxon>
        <taxon>Pseudomonadati</taxon>
        <taxon>Pseudomonadota</taxon>
        <taxon>Gammaproteobacteria</taxon>
        <taxon>Thiotrichales</taxon>
        <taxon>Piscirickettsiaceae</taxon>
        <taxon>Methylophaga</taxon>
    </lineage>
</organism>
<sequence>MPLYATDSAALQRLRKNYPDLLVGTDNNEKSGQLASFCAELCHKWEYFLSVAMSPC</sequence>
<reference evidence="1 2" key="1">
    <citation type="journal article" date="2011" name="J. Bacteriol.">
        <title>Draft genome sequence of the chemolithoheterotrophic, halophilic methylotroph Methylophaga thiooxydans DMS010.</title>
        <authorList>
            <person name="Boden R."/>
            <person name="Ferriera S."/>
            <person name="Johnson J."/>
            <person name="Kelly D.P."/>
            <person name="Murrell J.C."/>
            <person name="Schafer H."/>
        </authorList>
    </citation>
    <scope>NUCLEOTIDE SEQUENCE [LARGE SCALE GENOMIC DNA]</scope>
    <source>
        <strain evidence="1 2">DMS010</strain>
    </source>
</reference>
<protein>
    <submittedName>
        <fullName evidence="1">Uncharacterized protein</fullName>
    </submittedName>
</protein>
<dbReference type="Proteomes" id="UP000004679">
    <property type="component" value="Unassembled WGS sequence"/>
</dbReference>
<dbReference type="HOGENOM" id="CLU_3009162_0_0_6"/>
<dbReference type="AlphaFoldDB" id="C0N6R7"/>
<evidence type="ECO:0000313" key="2">
    <source>
        <dbReference type="Proteomes" id="UP000004679"/>
    </source>
</evidence>
<gene>
    <name evidence="1" type="ORF">MDMS009_1913</name>
</gene>
<dbReference type="EMBL" id="GG657899">
    <property type="protein sequence ID" value="EEF79326.1"/>
    <property type="molecule type" value="Genomic_DNA"/>
</dbReference>
<accession>C0N6R7</accession>
<keyword evidence="2" id="KW-1185">Reference proteome</keyword>